<dbReference type="Proteomes" id="UP000310189">
    <property type="component" value="Unassembled WGS sequence"/>
</dbReference>
<evidence type="ECO:0000313" key="2">
    <source>
        <dbReference type="EMBL" id="TIA90300.1"/>
    </source>
</evidence>
<keyword evidence="3" id="KW-1185">Reference proteome</keyword>
<evidence type="ECO:0000256" key="1">
    <source>
        <dbReference type="SAM" id="MobiDB-lite"/>
    </source>
</evidence>
<feature type="region of interest" description="Disordered" evidence="1">
    <location>
        <begin position="1"/>
        <end position="29"/>
    </location>
</feature>
<dbReference type="EMBL" id="SPNW01000020">
    <property type="protein sequence ID" value="TIA90300.1"/>
    <property type="molecule type" value="Genomic_DNA"/>
</dbReference>
<dbReference type="OrthoDB" id="2546621at2759"/>
<sequence>MERDPLGQNRPFRHQIDSDEEDEDMQGVYPGQEVKPAPPINIDVHLKNAVDAVLHNQPLLVAIGWVGRHYVFLLDNADVSAVNEVVADGQTVALLLRYTHQANTANILYVPSQPVLELTHKLCTATLASLNPSSILTLDAYPNTTIYLQEPYTDSENPPLLQLANVTEERVQGVDVLPPANIVEGLSAAFLSTTLVSEKATPAVALLVPTLAPYTPIVSHRLANSVVVTQRQKSDDLDDFIEGHGMLHKVAASVQQKTGVSMSLDIQRSGSKSSKVDLISPFRRKRGTDNLMYL</sequence>
<name>A0A4T0FPZ6_9BASI</name>
<dbReference type="AlphaFoldDB" id="A0A4T0FPZ6"/>
<protein>
    <recommendedName>
        <fullName evidence="4">Proteasome assembly chaperone 1</fullName>
    </recommendedName>
</protein>
<organism evidence="2 3">
    <name type="scientific">Wallemia hederae</name>
    <dbReference type="NCBI Taxonomy" id="1540922"/>
    <lineage>
        <taxon>Eukaryota</taxon>
        <taxon>Fungi</taxon>
        <taxon>Dikarya</taxon>
        <taxon>Basidiomycota</taxon>
        <taxon>Wallemiomycotina</taxon>
        <taxon>Wallemiomycetes</taxon>
        <taxon>Wallemiales</taxon>
        <taxon>Wallemiaceae</taxon>
        <taxon>Wallemia</taxon>
    </lineage>
</organism>
<gene>
    <name evidence="2" type="ORF">E3P99_01649</name>
</gene>
<evidence type="ECO:0008006" key="4">
    <source>
        <dbReference type="Google" id="ProtNLM"/>
    </source>
</evidence>
<reference evidence="2 3" key="1">
    <citation type="submission" date="2019-03" db="EMBL/GenBank/DDBJ databases">
        <title>Sequencing 23 genomes of Wallemia ichthyophaga.</title>
        <authorList>
            <person name="Gostincar C."/>
        </authorList>
    </citation>
    <scope>NUCLEOTIDE SEQUENCE [LARGE SCALE GENOMIC DNA]</scope>
    <source>
        <strain evidence="2 3">EXF-5753</strain>
    </source>
</reference>
<proteinExistence type="predicted"/>
<accession>A0A4T0FPZ6</accession>
<comment type="caution">
    <text evidence="2">The sequence shown here is derived from an EMBL/GenBank/DDBJ whole genome shotgun (WGS) entry which is preliminary data.</text>
</comment>
<evidence type="ECO:0000313" key="3">
    <source>
        <dbReference type="Proteomes" id="UP000310189"/>
    </source>
</evidence>